<reference evidence="2 3" key="1">
    <citation type="submission" date="2019-05" db="EMBL/GenBank/DDBJ databases">
        <title>Flagellimonas sp. AsT0115, sp. nov., isolated from a marine red algae, Asparagopsis taxiformis.</title>
        <authorList>
            <person name="Kim J."/>
            <person name="Jeong S.E."/>
            <person name="Jeon C.O."/>
        </authorList>
    </citation>
    <scope>NUCLEOTIDE SEQUENCE [LARGE SCALE GENOMIC DNA]</scope>
    <source>
        <strain evidence="2 3">AsT0115</strain>
    </source>
</reference>
<dbReference type="EMBL" id="VCNI01000001">
    <property type="protein sequence ID" value="TMU56547.1"/>
    <property type="molecule type" value="Genomic_DNA"/>
</dbReference>
<dbReference type="InterPro" id="IPR024775">
    <property type="entry name" value="DinB-like"/>
</dbReference>
<keyword evidence="3" id="KW-1185">Reference proteome</keyword>
<dbReference type="Pfam" id="PF12867">
    <property type="entry name" value="DinB_2"/>
    <property type="match status" value="1"/>
</dbReference>
<dbReference type="Gene3D" id="1.20.120.450">
    <property type="entry name" value="dinb family like domain"/>
    <property type="match status" value="1"/>
</dbReference>
<evidence type="ECO:0000259" key="1">
    <source>
        <dbReference type="Pfam" id="PF12867"/>
    </source>
</evidence>
<organism evidence="2 3">
    <name type="scientific">Flagellimonas algicola</name>
    <dbReference type="NCBI Taxonomy" id="2583815"/>
    <lineage>
        <taxon>Bacteria</taxon>
        <taxon>Pseudomonadati</taxon>
        <taxon>Bacteroidota</taxon>
        <taxon>Flavobacteriia</taxon>
        <taxon>Flavobacteriales</taxon>
        <taxon>Flavobacteriaceae</taxon>
        <taxon>Flagellimonas</taxon>
    </lineage>
</organism>
<dbReference type="RefSeq" id="WP_138833117.1">
    <property type="nucleotide sequence ID" value="NZ_VCNI01000001.1"/>
</dbReference>
<protein>
    <submittedName>
        <fullName evidence="2">DinB family protein</fullName>
    </submittedName>
</protein>
<sequence>MTYSPQDGFPYYLDLAGNSDCQTLFASTTTLSFLETISEEKSIFWYAPGKWSIKQVVGHIVDHERIKMNRAFWLSRNQQLQLWGYDQEALVQNARFDEQTFQELLTDYKNVRKASHSFVCSLSTEQLQINGKAKDQEVSLSDFLRTIIGHELHHINIIKEKYL</sequence>
<dbReference type="Proteomes" id="UP000751614">
    <property type="component" value="Unassembled WGS sequence"/>
</dbReference>
<accession>A0ABY2WPF3</accession>
<dbReference type="SUPFAM" id="SSF109854">
    <property type="entry name" value="DinB/YfiT-like putative metalloenzymes"/>
    <property type="match status" value="1"/>
</dbReference>
<name>A0ABY2WPF3_9FLAO</name>
<feature type="domain" description="DinB-like" evidence="1">
    <location>
        <begin position="28"/>
        <end position="158"/>
    </location>
</feature>
<comment type="caution">
    <text evidence="2">The sequence shown here is derived from an EMBL/GenBank/DDBJ whole genome shotgun (WGS) entry which is preliminary data.</text>
</comment>
<evidence type="ECO:0000313" key="2">
    <source>
        <dbReference type="EMBL" id="TMU56547.1"/>
    </source>
</evidence>
<gene>
    <name evidence="2" type="ORF">FGG15_03130</name>
</gene>
<evidence type="ECO:0000313" key="3">
    <source>
        <dbReference type="Proteomes" id="UP000751614"/>
    </source>
</evidence>
<dbReference type="InterPro" id="IPR034660">
    <property type="entry name" value="DinB/YfiT-like"/>
</dbReference>
<proteinExistence type="predicted"/>